<evidence type="ECO:0000313" key="2">
    <source>
        <dbReference type="Proteomes" id="UP001229209"/>
    </source>
</evidence>
<keyword evidence="2" id="KW-1185">Reference proteome</keyword>
<dbReference type="Proteomes" id="UP001229209">
    <property type="component" value="Unassembled WGS sequence"/>
</dbReference>
<evidence type="ECO:0000313" key="1">
    <source>
        <dbReference type="EMBL" id="MDP9729910.1"/>
    </source>
</evidence>
<gene>
    <name evidence="1" type="ORF">J2S04_002887</name>
</gene>
<protein>
    <submittedName>
        <fullName evidence="1">Uncharacterized protein</fullName>
    </submittedName>
</protein>
<dbReference type="RefSeq" id="WP_203115718.1">
    <property type="nucleotide sequence ID" value="NZ_JAURUO010000029.1"/>
</dbReference>
<accession>A0ABT9M057</accession>
<dbReference type="EMBL" id="JAURUO010000029">
    <property type="protein sequence ID" value="MDP9729910.1"/>
    <property type="molecule type" value="Genomic_DNA"/>
</dbReference>
<sequence length="88" mass="9397">MLVFGLAQDVVANGSKIVASPINAQNVPNFHFATFTPFEKVKIYLHASAMSGMVLTEVASDVCVVTFGGDVTTISVRYEPSTGNFVQL</sequence>
<reference evidence="1 2" key="1">
    <citation type="submission" date="2023-07" db="EMBL/GenBank/DDBJ databases">
        <title>Genomic Encyclopedia of Type Strains, Phase IV (KMG-IV): sequencing the most valuable type-strain genomes for metagenomic binning, comparative biology and taxonomic classification.</title>
        <authorList>
            <person name="Goeker M."/>
        </authorList>
    </citation>
    <scope>NUCLEOTIDE SEQUENCE [LARGE SCALE GENOMIC DNA]</scope>
    <source>
        <strain evidence="1 2">DSM 25924</strain>
    </source>
</reference>
<proteinExistence type="predicted"/>
<name>A0ABT9M057_9BACL</name>
<comment type="caution">
    <text evidence="1">The sequence shown here is derived from an EMBL/GenBank/DDBJ whole genome shotgun (WGS) entry which is preliminary data.</text>
</comment>
<organism evidence="1 2">
    <name type="scientific">Alicyclobacillus tolerans</name>
    <dbReference type="NCBI Taxonomy" id="90970"/>
    <lineage>
        <taxon>Bacteria</taxon>
        <taxon>Bacillati</taxon>
        <taxon>Bacillota</taxon>
        <taxon>Bacilli</taxon>
        <taxon>Bacillales</taxon>
        <taxon>Alicyclobacillaceae</taxon>
        <taxon>Alicyclobacillus</taxon>
    </lineage>
</organism>